<evidence type="ECO:0000313" key="2">
    <source>
        <dbReference type="EMBL" id="EJF91260.1"/>
    </source>
</evidence>
<dbReference type="Gene3D" id="3.30.1330.30">
    <property type="match status" value="1"/>
</dbReference>
<comment type="caution">
    <text evidence="2">The sequence shown here is derived from an EMBL/GenBank/DDBJ whole genome shotgun (WGS) entry which is preliminary data.</text>
</comment>
<dbReference type="eggNOG" id="COG2740">
    <property type="taxonomic scope" value="Bacteria"/>
</dbReference>
<gene>
    <name evidence="2" type="ORF">ME5_00592</name>
</gene>
<dbReference type="InterPro" id="IPR035931">
    <property type="entry name" value="YlxR-like_sf"/>
</dbReference>
<organism evidence="2 3">
    <name type="scientific">Bartonella tamiae Th239</name>
    <dbReference type="NCBI Taxonomy" id="1094558"/>
    <lineage>
        <taxon>Bacteria</taxon>
        <taxon>Pseudomonadati</taxon>
        <taxon>Pseudomonadota</taxon>
        <taxon>Alphaproteobacteria</taxon>
        <taxon>Hyphomicrobiales</taxon>
        <taxon>Bartonellaceae</taxon>
        <taxon>Bartonella</taxon>
    </lineage>
</organism>
<dbReference type="InterPro" id="IPR029064">
    <property type="entry name" value="Ribosomal_eL30-like_sf"/>
</dbReference>
<dbReference type="Pfam" id="PF04296">
    <property type="entry name" value="YlxR"/>
    <property type="match status" value="1"/>
</dbReference>
<accession>J1K2C3</accession>
<keyword evidence="3" id="KW-1185">Reference proteome</keyword>
<dbReference type="PANTHER" id="PTHR34215">
    <property type="entry name" value="BLL0784 PROTEIN"/>
    <property type="match status" value="1"/>
</dbReference>
<dbReference type="Proteomes" id="UP000008952">
    <property type="component" value="Unassembled WGS sequence"/>
</dbReference>
<dbReference type="CDD" id="cd00279">
    <property type="entry name" value="YlxR"/>
    <property type="match status" value="1"/>
</dbReference>
<protein>
    <recommendedName>
        <fullName evidence="1">YlxR domain-containing protein</fullName>
    </recommendedName>
</protein>
<dbReference type="OrthoDB" id="9799836at2"/>
<evidence type="ECO:0000259" key="1">
    <source>
        <dbReference type="Pfam" id="PF04296"/>
    </source>
</evidence>
<dbReference type="SUPFAM" id="SSF55315">
    <property type="entry name" value="L30e-like"/>
    <property type="match status" value="1"/>
</dbReference>
<dbReference type="EMBL" id="AIMB01000003">
    <property type="protein sequence ID" value="EJF91260.1"/>
    <property type="molecule type" value="Genomic_DNA"/>
</dbReference>
<dbReference type="RefSeq" id="WP_008038276.1">
    <property type="nucleotide sequence ID" value="NZ_JH725147.1"/>
</dbReference>
<dbReference type="InterPro" id="IPR007393">
    <property type="entry name" value="YlxR_dom"/>
</dbReference>
<dbReference type="PATRIC" id="fig|1094558.3.peg.656"/>
<dbReference type="SUPFAM" id="SSF64376">
    <property type="entry name" value="YlxR-like"/>
    <property type="match status" value="1"/>
</dbReference>
<dbReference type="NCBIfam" id="NF006622">
    <property type="entry name" value="PRK09190.1"/>
    <property type="match status" value="1"/>
</dbReference>
<dbReference type="InterPro" id="IPR037465">
    <property type="entry name" value="YlxR"/>
</dbReference>
<dbReference type="STRING" id="1094558.ME5_00592"/>
<dbReference type="AlphaFoldDB" id="J1K2C3"/>
<dbReference type="PANTHER" id="PTHR34215:SF1">
    <property type="entry name" value="YLXR DOMAIN-CONTAINING PROTEIN"/>
    <property type="match status" value="1"/>
</dbReference>
<proteinExistence type="predicted"/>
<evidence type="ECO:0000313" key="3">
    <source>
        <dbReference type="Proteomes" id="UP000008952"/>
    </source>
</evidence>
<name>J1K2C3_9HYPH</name>
<reference evidence="2 3" key="1">
    <citation type="submission" date="2012-03" db="EMBL/GenBank/DDBJ databases">
        <title>The Genome Sequence of Bartonella tamiae Th239.</title>
        <authorList>
            <consortium name="The Broad Institute Genome Sequencing Platform"/>
            <consortium name="The Broad Institute Genome Sequencing Center for Infectious Disease"/>
            <person name="Feldgarden M."/>
            <person name="Kirby J."/>
            <person name="Kosoy M."/>
            <person name="Birtles R."/>
            <person name="Probert W.S."/>
            <person name="Chiaraviglio L."/>
            <person name="Young S.K."/>
            <person name="Zeng Q."/>
            <person name="Gargeya S."/>
            <person name="Fitzgerald M."/>
            <person name="Haas B."/>
            <person name="Abouelleil A."/>
            <person name="Alvarado L."/>
            <person name="Arachchi H.M."/>
            <person name="Berlin A."/>
            <person name="Chapman S.B."/>
            <person name="Gearin G."/>
            <person name="Goldberg J."/>
            <person name="Griggs A."/>
            <person name="Gujja S."/>
            <person name="Hansen M."/>
            <person name="Heiman D."/>
            <person name="Howarth C."/>
            <person name="Larimer J."/>
            <person name="Lui A."/>
            <person name="MacDonald P.J.P."/>
            <person name="McCowen C."/>
            <person name="Montmayeur A."/>
            <person name="Murphy C."/>
            <person name="Neiman D."/>
            <person name="Pearson M."/>
            <person name="Priest M."/>
            <person name="Roberts A."/>
            <person name="Saif S."/>
            <person name="Shea T."/>
            <person name="Sisk P."/>
            <person name="Stolte C."/>
            <person name="Sykes S."/>
            <person name="Wortman J."/>
            <person name="Nusbaum C."/>
            <person name="Birren B."/>
        </authorList>
    </citation>
    <scope>NUCLEOTIDE SEQUENCE [LARGE SCALE GENOMIC DNA]</scope>
    <source>
        <strain evidence="2 3">Th239</strain>
    </source>
</reference>
<dbReference type="HOGENOM" id="CLU_091016_1_0_5"/>
<feature type="domain" description="YlxR" evidence="1">
    <location>
        <begin position="4"/>
        <end position="75"/>
    </location>
</feature>
<sequence length="211" mass="22874">MNDRTCIVTKKSGSPDELIRFVADPDGQIVPDIKANLPGRGAWVQASYKSVEDAIKRKAFSRSLKKEVIVSQDLAELVDSLLMKAALGHLAMARKAGAVITGASKVDKAIRSGDVRLILHAIEAAEDGKRKIAQAIFSAYQNDKKTVTALSLFTMDEMGVAFGDNHVVHAALMNMKAANGFIKMAKKLVAYRGIEDSEPKEMTVDAVKETE</sequence>
<dbReference type="Gene3D" id="3.30.1230.10">
    <property type="entry name" value="YlxR-like"/>
    <property type="match status" value="1"/>
</dbReference>